<dbReference type="Proteomes" id="UP000765509">
    <property type="component" value="Unassembled WGS sequence"/>
</dbReference>
<evidence type="ECO:0000313" key="2">
    <source>
        <dbReference type="EMBL" id="MBW0501759.1"/>
    </source>
</evidence>
<feature type="signal peptide" evidence="1">
    <location>
        <begin position="1"/>
        <end position="20"/>
    </location>
</feature>
<keyword evidence="3" id="KW-1185">Reference proteome</keyword>
<feature type="chain" id="PRO_5040412232" description="Secreted protein" evidence="1">
    <location>
        <begin position="21"/>
        <end position="158"/>
    </location>
</feature>
<evidence type="ECO:0008006" key="4">
    <source>
        <dbReference type="Google" id="ProtNLM"/>
    </source>
</evidence>
<accession>A0A9Q3HGI4</accession>
<dbReference type="AlphaFoldDB" id="A0A9Q3HGI4"/>
<name>A0A9Q3HGI4_9BASI</name>
<proteinExistence type="predicted"/>
<keyword evidence="1" id="KW-0732">Signal</keyword>
<protein>
    <recommendedName>
        <fullName evidence="4">Secreted protein</fullName>
    </recommendedName>
</protein>
<comment type="caution">
    <text evidence="2">The sequence shown here is derived from an EMBL/GenBank/DDBJ whole genome shotgun (WGS) entry which is preliminary data.</text>
</comment>
<dbReference type="EMBL" id="AVOT02016485">
    <property type="protein sequence ID" value="MBW0501759.1"/>
    <property type="molecule type" value="Genomic_DNA"/>
</dbReference>
<sequence length="158" mass="18244">MLSIVYLYFVTLSLIVFSYQKPQSVTCGYEFNTVDYREESRRVTTNPEGIPVNCVDLTHNQYTCVRSTCKNWLGNNPALKFKDCVYIASNTRQDLPSVLAYRYLSKCSQIDVFDTPTQASPEWWCPKNAWKNLNTGLITCESCLFDKTIKPIKEKCHK</sequence>
<evidence type="ECO:0000256" key="1">
    <source>
        <dbReference type="SAM" id="SignalP"/>
    </source>
</evidence>
<evidence type="ECO:0000313" key="3">
    <source>
        <dbReference type="Proteomes" id="UP000765509"/>
    </source>
</evidence>
<reference evidence="2" key="1">
    <citation type="submission" date="2021-03" db="EMBL/GenBank/DDBJ databases">
        <title>Draft genome sequence of rust myrtle Austropuccinia psidii MF-1, a brazilian biotype.</title>
        <authorList>
            <person name="Quecine M.C."/>
            <person name="Pachon D.M.R."/>
            <person name="Bonatelli M.L."/>
            <person name="Correr F.H."/>
            <person name="Franceschini L.M."/>
            <person name="Leite T.F."/>
            <person name="Margarido G.R.A."/>
            <person name="Almeida C.A."/>
            <person name="Ferrarezi J.A."/>
            <person name="Labate C.A."/>
        </authorList>
    </citation>
    <scope>NUCLEOTIDE SEQUENCE</scope>
    <source>
        <strain evidence="2">MF-1</strain>
    </source>
</reference>
<gene>
    <name evidence="2" type="ORF">O181_041474</name>
</gene>
<organism evidence="2 3">
    <name type="scientific">Austropuccinia psidii MF-1</name>
    <dbReference type="NCBI Taxonomy" id="1389203"/>
    <lineage>
        <taxon>Eukaryota</taxon>
        <taxon>Fungi</taxon>
        <taxon>Dikarya</taxon>
        <taxon>Basidiomycota</taxon>
        <taxon>Pucciniomycotina</taxon>
        <taxon>Pucciniomycetes</taxon>
        <taxon>Pucciniales</taxon>
        <taxon>Sphaerophragmiaceae</taxon>
        <taxon>Austropuccinia</taxon>
    </lineage>
</organism>